<dbReference type="AlphaFoldDB" id="A0A0C1N883"/>
<gene>
    <name evidence="2" type="ORF">DA73_0220505</name>
    <name evidence="1" type="ORF">DA73_0400016320</name>
</gene>
<dbReference type="OrthoDB" id="517565at2"/>
<evidence type="ECO:0000313" key="3">
    <source>
        <dbReference type="Proteomes" id="UP000029738"/>
    </source>
</evidence>
<accession>A0A0C1N883</accession>
<reference evidence="2" key="1">
    <citation type="journal article" date="2015" name="Genome Announc.">
        <title>Draft Genome Sequence of Tolypothrix boutellei Strain VB521301.</title>
        <authorList>
            <person name="Chandrababunaidu M.M."/>
            <person name="Singh D."/>
            <person name="Sen D."/>
            <person name="Bhan S."/>
            <person name="Das S."/>
            <person name="Gupta A."/>
            <person name="Adhikary S.P."/>
            <person name="Tripathy S."/>
        </authorList>
    </citation>
    <scope>NUCLEOTIDE SEQUENCE</scope>
    <source>
        <strain evidence="2">VB521301</strain>
    </source>
</reference>
<dbReference type="EMBL" id="JHEG02000048">
    <property type="protein sequence ID" value="KIE10852.1"/>
    <property type="molecule type" value="Genomic_DNA"/>
</dbReference>
<organism evidence="2">
    <name type="scientific">Tolypothrix bouteillei VB521301</name>
    <dbReference type="NCBI Taxonomy" id="1479485"/>
    <lineage>
        <taxon>Bacteria</taxon>
        <taxon>Bacillati</taxon>
        <taxon>Cyanobacteriota</taxon>
        <taxon>Cyanophyceae</taxon>
        <taxon>Nostocales</taxon>
        <taxon>Tolypothrichaceae</taxon>
        <taxon>Tolypothrix</taxon>
    </lineage>
</organism>
<keyword evidence="3" id="KW-1185">Reference proteome</keyword>
<evidence type="ECO:0000313" key="1">
    <source>
        <dbReference type="EMBL" id="KAF3886876.1"/>
    </source>
</evidence>
<comment type="caution">
    <text evidence="2">The sequence shown here is derived from an EMBL/GenBank/DDBJ whole genome shotgun (WGS) entry which is preliminary data.</text>
</comment>
<dbReference type="RefSeq" id="WP_038092645.1">
    <property type="nucleotide sequence ID" value="NZ_JHEG04000001.1"/>
</dbReference>
<dbReference type="Proteomes" id="UP000029738">
    <property type="component" value="Unassembled WGS sequence"/>
</dbReference>
<sequence>MNWILKRTVLSSLMATGLIGASFLPYQSALADRKVGRDAAVGAGVGAVSGAIRGRGSVINNAVKCGAAGAAVNGANGLRRSPKNRSLAQDVAVGAASGVAVGAITRPGKDTLGDAVDCGAAGAVIHIINRRKK</sequence>
<evidence type="ECO:0000313" key="2">
    <source>
        <dbReference type="EMBL" id="KIE10852.1"/>
    </source>
</evidence>
<protein>
    <recommendedName>
        <fullName evidence="4">Glycine zipper domain-containing protein</fullName>
    </recommendedName>
</protein>
<proteinExistence type="predicted"/>
<evidence type="ECO:0008006" key="4">
    <source>
        <dbReference type="Google" id="ProtNLM"/>
    </source>
</evidence>
<name>A0A0C1N883_9CYAN</name>
<reference evidence="1" key="2">
    <citation type="submission" date="2019-11" db="EMBL/GenBank/DDBJ databases">
        <title>Improved Assembly of Tolypothrix boutellei genome.</title>
        <authorList>
            <person name="Sarangi A.N."/>
            <person name="Mukherjee M."/>
            <person name="Ghosh S."/>
            <person name="Singh D."/>
            <person name="Das A."/>
            <person name="Kant S."/>
            <person name="Prusty A."/>
            <person name="Tripathy S."/>
        </authorList>
    </citation>
    <scope>NUCLEOTIDE SEQUENCE</scope>
    <source>
        <strain evidence="1">VB521301</strain>
    </source>
</reference>
<dbReference type="EMBL" id="JHEG04000001">
    <property type="protein sequence ID" value="KAF3886876.1"/>
    <property type="molecule type" value="Genomic_DNA"/>
</dbReference>